<dbReference type="RefSeq" id="WP_258404549.1">
    <property type="nucleotide sequence ID" value="NZ_UAWT01000013.1"/>
</dbReference>
<dbReference type="Proteomes" id="UP000250257">
    <property type="component" value="Unassembled WGS sequence"/>
</dbReference>
<protein>
    <submittedName>
        <fullName evidence="1">Uncharacterized protein</fullName>
    </submittedName>
</protein>
<reference evidence="1 2" key="1">
    <citation type="submission" date="2018-06" db="EMBL/GenBank/DDBJ databases">
        <authorList>
            <consortium name="Pathogen Informatics"/>
            <person name="Doyle S."/>
        </authorList>
    </citation>
    <scope>NUCLEOTIDE SEQUENCE [LARGE SCALE GENOMIC DNA]</scope>
    <source>
        <strain evidence="1 2">NCTC13940</strain>
    </source>
</reference>
<dbReference type="EMBL" id="UAWT01000013">
    <property type="protein sequence ID" value="SQC69151.1"/>
    <property type="molecule type" value="Genomic_DNA"/>
</dbReference>
<evidence type="ECO:0000313" key="2">
    <source>
        <dbReference type="Proteomes" id="UP000250257"/>
    </source>
</evidence>
<organism evidence="1 2">
    <name type="scientific">Listeria fleischmannii subsp. fleischmannii</name>
    <dbReference type="NCBI Taxonomy" id="1671902"/>
    <lineage>
        <taxon>Bacteria</taxon>
        <taxon>Bacillati</taxon>
        <taxon>Bacillota</taxon>
        <taxon>Bacilli</taxon>
        <taxon>Bacillales</taxon>
        <taxon>Listeriaceae</taxon>
        <taxon>Listeria</taxon>
    </lineage>
</organism>
<dbReference type="AlphaFoldDB" id="A0A2X3H9U4"/>
<evidence type="ECO:0000313" key="1">
    <source>
        <dbReference type="EMBL" id="SQC69151.1"/>
    </source>
</evidence>
<accession>A0A2X3H9U4</accession>
<name>A0A2X3H9U4_9LIST</name>
<gene>
    <name evidence="1" type="ORF">NCTC13940_01360</name>
</gene>
<proteinExistence type="predicted"/>
<sequence length="54" mass="6125">MKKAKKYLSEFINTRRCQKALNEHYALAIAALVDSGLKTDYLIGLADLIVKRDN</sequence>